<organism evidence="1 2">
    <name type="scientific">Phycomyces blakesleeanus (strain ATCC 8743b / DSM 1359 / FGSC 10004 / NBRC 33097 / NRRL 1555)</name>
    <dbReference type="NCBI Taxonomy" id="763407"/>
    <lineage>
        <taxon>Eukaryota</taxon>
        <taxon>Fungi</taxon>
        <taxon>Fungi incertae sedis</taxon>
        <taxon>Mucoromycota</taxon>
        <taxon>Mucoromycotina</taxon>
        <taxon>Mucoromycetes</taxon>
        <taxon>Mucorales</taxon>
        <taxon>Phycomycetaceae</taxon>
        <taxon>Phycomyces</taxon>
    </lineage>
</organism>
<gene>
    <name evidence="1" type="ORF">PHYBLDRAFT_72764</name>
</gene>
<evidence type="ECO:0000313" key="1">
    <source>
        <dbReference type="EMBL" id="OAD81252.1"/>
    </source>
</evidence>
<dbReference type="OrthoDB" id="2439011at2759"/>
<keyword evidence="2" id="KW-1185">Reference proteome</keyword>
<dbReference type="STRING" id="763407.A0A162VAK6"/>
<evidence type="ECO:0000313" key="2">
    <source>
        <dbReference type="Proteomes" id="UP000077315"/>
    </source>
</evidence>
<dbReference type="RefSeq" id="XP_018299292.1">
    <property type="nucleotide sequence ID" value="XM_018442711.1"/>
</dbReference>
<sequence>MPGPKEPKTDEINNYLEPMVDELIQLYCGIRILTFKSPAGEVIRAALMMVACDIPAARKTGGFTAHNSTCVCFKCNCHFTRLDSTNKVDFRGFCGISECIYCLTSVGVTIMTSSHKSALGLPTKLAPYRSDTVYLALLHYPNMNMLLYVINPTSEYLDHHRFKESEWCHCNYEENRLHAEEWKSTVIISERQHLEIEKWCSMWIECGVLRDRDFTAMQKIADKMIVPRRYTALKSKIDKKIAFMKVDEWKLWVLVYSPVMLKSVLSSLHFNNWIDFVYACRHLVKPSITFDDINTNHRHLENFCEKCNEIYTIMILTCNMHLRLHL</sequence>
<dbReference type="AlphaFoldDB" id="A0A162VAK6"/>
<name>A0A162VAK6_PHYB8</name>
<accession>A0A162VAK6</accession>
<dbReference type="Proteomes" id="UP000077315">
    <property type="component" value="Unassembled WGS sequence"/>
</dbReference>
<dbReference type="EMBL" id="KV440971">
    <property type="protein sequence ID" value="OAD81252.1"/>
    <property type="molecule type" value="Genomic_DNA"/>
</dbReference>
<protein>
    <submittedName>
        <fullName evidence="1">Uncharacterized protein</fullName>
    </submittedName>
</protein>
<dbReference type="InParanoid" id="A0A162VAK6"/>
<dbReference type="PANTHER" id="PTHR46579">
    <property type="entry name" value="F5/8 TYPE C DOMAIN-CONTAINING PROTEIN-RELATED"/>
    <property type="match status" value="1"/>
</dbReference>
<dbReference type="PANTHER" id="PTHR46579:SF2">
    <property type="entry name" value="C2H2-TYPE DOMAIN-CONTAINING PROTEIN"/>
    <property type="match status" value="1"/>
</dbReference>
<reference evidence="2" key="1">
    <citation type="submission" date="2015-06" db="EMBL/GenBank/DDBJ databases">
        <title>Expansion of signal transduction pathways in fungi by whole-genome duplication.</title>
        <authorList>
            <consortium name="DOE Joint Genome Institute"/>
            <person name="Corrochano L.M."/>
            <person name="Kuo A."/>
            <person name="Marcet-Houben M."/>
            <person name="Polaino S."/>
            <person name="Salamov A."/>
            <person name="Villalobos J.M."/>
            <person name="Alvarez M.I."/>
            <person name="Avalos J."/>
            <person name="Benito E.P."/>
            <person name="Benoit I."/>
            <person name="Burger G."/>
            <person name="Camino L.P."/>
            <person name="Canovas D."/>
            <person name="Cerda-Olmedo E."/>
            <person name="Cheng J.-F."/>
            <person name="Dominguez A."/>
            <person name="Elias M."/>
            <person name="Eslava A.P."/>
            <person name="Glaser F."/>
            <person name="Grimwood J."/>
            <person name="Gutierrez G."/>
            <person name="Heitman J."/>
            <person name="Henrissat B."/>
            <person name="Iturriaga E.A."/>
            <person name="Lang B.F."/>
            <person name="Lavin J.L."/>
            <person name="Lee S."/>
            <person name="Li W."/>
            <person name="Lindquist E."/>
            <person name="Lopez-Garcia S."/>
            <person name="Luque E.M."/>
            <person name="Marcos A.T."/>
            <person name="Martin J."/>
            <person name="McCluskey K."/>
            <person name="Medina H.R."/>
            <person name="Miralles-Duran A."/>
            <person name="Miyazaki A."/>
            <person name="Munoz-Torres E."/>
            <person name="Oguiza J.A."/>
            <person name="Ohm R."/>
            <person name="Olmedo M."/>
            <person name="Orejas M."/>
            <person name="Ortiz-Castellanos L."/>
            <person name="Pisabarro A.G."/>
            <person name="Rodriguez-Romero J."/>
            <person name="Ruiz-Herrera J."/>
            <person name="Ruiz-Vazquez R."/>
            <person name="Sanz C."/>
            <person name="Schackwitz W."/>
            <person name="Schmutz J."/>
            <person name="Shahriari M."/>
            <person name="Shelest E."/>
            <person name="Silva-Franco F."/>
            <person name="Soanes D."/>
            <person name="Syed K."/>
            <person name="Tagua V.G."/>
            <person name="Talbot N.J."/>
            <person name="Thon M."/>
            <person name="De vries R.P."/>
            <person name="Wiebenga A."/>
            <person name="Yadav J.S."/>
            <person name="Braun E.L."/>
            <person name="Baker S."/>
            <person name="Garre V."/>
            <person name="Horwitz B."/>
            <person name="Torres-Martinez S."/>
            <person name="Idnurm A."/>
            <person name="Herrera-Estrella A."/>
            <person name="Gabaldon T."/>
            <person name="Grigoriev I.V."/>
        </authorList>
    </citation>
    <scope>NUCLEOTIDE SEQUENCE [LARGE SCALE GENOMIC DNA]</scope>
    <source>
        <strain evidence="2">NRRL 1555(-)</strain>
    </source>
</reference>
<dbReference type="VEuPathDB" id="FungiDB:PHYBLDRAFT_72764"/>
<dbReference type="InterPro" id="IPR004242">
    <property type="entry name" value="Transposase_21"/>
</dbReference>
<dbReference type="GeneID" id="29003617"/>
<proteinExistence type="predicted"/>
<dbReference type="Pfam" id="PF02992">
    <property type="entry name" value="Transposase_21"/>
    <property type="match status" value="1"/>
</dbReference>